<comment type="caution">
    <text evidence="1">The sequence shown here is derived from an EMBL/GenBank/DDBJ whole genome shotgun (WGS) entry which is preliminary data.</text>
</comment>
<evidence type="ECO:0000313" key="1">
    <source>
        <dbReference type="EMBL" id="TWJ12644.1"/>
    </source>
</evidence>
<sequence length="120" mass="13423">MAVRDQDGWVVGTCDWCGRTERDVVIGPARRPGGSVCTDRLLFGRCPAPAEWTYDEYVLDPDHLLSEAMAASIDARWRELNHLVDFAHRHRVHCPCVKGGPDRGSVCRFCGEYVPITTGH</sequence>
<dbReference type="AlphaFoldDB" id="A0A562V431"/>
<dbReference type="Proteomes" id="UP000321617">
    <property type="component" value="Unassembled WGS sequence"/>
</dbReference>
<reference evidence="1 2" key="1">
    <citation type="journal article" date="2013" name="Stand. Genomic Sci.">
        <title>Genomic Encyclopedia of Type Strains, Phase I: The one thousand microbial genomes (KMG-I) project.</title>
        <authorList>
            <person name="Kyrpides N.C."/>
            <person name="Woyke T."/>
            <person name="Eisen J.A."/>
            <person name="Garrity G."/>
            <person name="Lilburn T.G."/>
            <person name="Beck B.J."/>
            <person name="Whitman W.B."/>
            <person name="Hugenholtz P."/>
            <person name="Klenk H.P."/>
        </authorList>
    </citation>
    <scope>NUCLEOTIDE SEQUENCE [LARGE SCALE GENOMIC DNA]</scope>
    <source>
        <strain evidence="1 2">DSM 45044</strain>
    </source>
</reference>
<accession>A0A562V431</accession>
<keyword evidence="2" id="KW-1185">Reference proteome</keyword>
<protein>
    <submittedName>
        <fullName evidence="1">Uncharacterized protein</fullName>
    </submittedName>
</protein>
<evidence type="ECO:0000313" key="2">
    <source>
        <dbReference type="Proteomes" id="UP000321617"/>
    </source>
</evidence>
<dbReference type="RefSeq" id="WP_147139928.1">
    <property type="nucleotide sequence ID" value="NZ_BAABIJ010000002.1"/>
</dbReference>
<organism evidence="1 2">
    <name type="scientific">Stackebrandtia albiflava</name>
    <dbReference type="NCBI Taxonomy" id="406432"/>
    <lineage>
        <taxon>Bacteria</taxon>
        <taxon>Bacillati</taxon>
        <taxon>Actinomycetota</taxon>
        <taxon>Actinomycetes</taxon>
        <taxon>Glycomycetales</taxon>
        <taxon>Glycomycetaceae</taxon>
        <taxon>Stackebrandtia</taxon>
    </lineage>
</organism>
<gene>
    <name evidence="1" type="ORF">LX16_3406</name>
</gene>
<dbReference type="EMBL" id="VLLL01000006">
    <property type="protein sequence ID" value="TWJ12644.1"/>
    <property type="molecule type" value="Genomic_DNA"/>
</dbReference>
<proteinExistence type="predicted"/>
<name>A0A562V431_9ACTN</name>